<dbReference type="EMBL" id="LAQI01000035">
    <property type="protein sequence ID" value="KKY25860.1"/>
    <property type="molecule type" value="Genomic_DNA"/>
</dbReference>
<comment type="caution">
    <text evidence="3">The sequence shown here is derived from an EMBL/GenBank/DDBJ whole genome shotgun (WGS) entry which is preliminary data.</text>
</comment>
<dbReference type="Pfam" id="PF02423">
    <property type="entry name" value="OCD_Mu_crystall"/>
    <property type="match status" value="1"/>
</dbReference>
<dbReference type="PANTHER" id="PTHR13812:SF19">
    <property type="entry name" value="KETIMINE REDUCTASE MU-CRYSTALLIN"/>
    <property type="match status" value="1"/>
</dbReference>
<dbReference type="GO" id="GO:0005737">
    <property type="term" value="C:cytoplasm"/>
    <property type="evidence" value="ECO:0007669"/>
    <property type="project" value="TreeGrafter"/>
</dbReference>
<dbReference type="InterPro" id="IPR023401">
    <property type="entry name" value="ODC_N"/>
</dbReference>
<reference evidence="3 4" key="2">
    <citation type="submission" date="2015-05" db="EMBL/GenBank/DDBJ databases">
        <title>Distinctive expansion of gene families associated with plant cell wall degradation and secondary metabolism in the genomes of grapevine trunk pathogens.</title>
        <authorList>
            <person name="Lawrence D.P."/>
            <person name="Travadon R."/>
            <person name="Rolshausen P.E."/>
            <person name="Baumgartner K."/>
        </authorList>
    </citation>
    <scope>NUCLEOTIDE SEQUENCE [LARGE SCALE GENOMIC DNA]</scope>
    <source>
        <strain evidence="3">DS831</strain>
    </source>
</reference>
<dbReference type="FunFam" id="3.40.50.720:FF:000577">
    <property type="entry name" value="Proline utilization protein PrnX, putative"/>
    <property type="match status" value="1"/>
</dbReference>
<evidence type="ECO:0000313" key="4">
    <source>
        <dbReference type="Proteomes" id="UP000034182"/>
    </source>
</evidence>
<dbReference type="Gene3D" id="3.30.1780.10">
    <property type="entry name" value="ornithine cyclodeaminase, domain 1"/>
    <property type="match status" value="1"/>
</dbReference>
<evidence type="ECO:0000313" key="3">
    <source>
        <dbReference type="EMBL" id="KKY25860.1"/>
    </source>
</evidence>
<feature type="compositionally biased region" description="Polar residues" evidence="2">
    <location>
        <begin position="352"/>
        <end position="365"/>
    </location>
</feature>
<proteinExistence type="inferred from homology"/>
<accession>A0A0G2HBD1</accession>
<feature type="region of interest" description="Disordered" evidence="2">
    <location>
        <begin position="347"/>
        <end position="380"/>
    </location>
</feature>
<dbReference type="Proteomes" id="UP000034182">
    <property type="component" value="Unassembled WGS sequence"/>
</dbReference>
<dbReference type="InterPro" id="IPR036291">
    <property type="entry name" value="NAD(P)-bd_dom_sf"/>
</dbReference>
<evidence type="ECO:0000256" key="1">
    <source>
        <dbReference type="ARBA" id="ARBA00008903"/>
    </source>
</evidence>
<sequence>MPLTVLTDHDVKSLLHSLGRQDILDLQQSLGDALHYYSTATETESGCCATYQPQRTHLKRKDGSTTLFMPASSNDGLGVKIVTLPDPSASKSAEVEPAASSKPVNLAQPRGSITLLDTHGFPRGMINAEELTAFRTALASTMLFKKRNNVHDLTVFGAGKQAYWHVRLALLLRPGEIHHLSIINRSYETAKNLMTQLFDSENNKDHRVDRPDIKLITPGHTEYGRLLKSTVRSSSAIFMTTPSHEPLFPASYLTNTEGRRKGRYVAAIGSYKPHMIEIHPDILRQAVAPQHGRHFHKHAKQGGAIIVDSVESCMREAGEIIQAGLESDQVVELGELIMLRRDAEARQRNRPALSSNNSFSDQSGIQIADDDKCPGKASSGGLDDDDLGLKDWLARGNVIYKSVGLGLMDVVVGADLVALADSRQVGVRIENF</sequence>
<comment type="similarity">
    <text evidence="1">Belongs to the ornithine cyclodeaminase/mu-crystallin family.</text>
</comment>
<gene>
    <name evidence="3" type="ORF">UCDDS831_g01953</name>
</gene>
<dbReference type="AlphaFoldDB" id="A0A0G2HBD1"/>
<organism evidence="3 4">
    <name type="scientific">Diplodia seriata</name>
    <dbReference type="NCBI Taxonomy" id="420778"/>
    <lineage>
        <taxon>Eukaryota</taxon>
        <taxon>Fungi</taxon>
        <taxon>Dikarya</taxon>
        <taxon>Ascomycota</taxon>
        <taxon>Pezizomycotina</taxon>
        <taxon>Dothideomycetes</taxon>
        <taxon>Dothideomycetes incertae sedis</taxon>
        <taxon>Botryosphaeriales</taxon>
        <taxon>Botryosphaeriaceae</taxon>
        <taxon>Diplodia</taxon>
    </lineage>
</organism>
<name>A0A0G2HBD1_9PEZI</name>
<dbReference type="InterPro" id="IPR003462">
    <property type="entry name" value="ODC_Mu_crystall"/>
</dbReference>
<dbReference type="PANTHER" id="PTHR13812">
    <property type="entry name" value="KETIMINE REDUCTASE MU-CRYSTALLIN"/>
    <property type="match status" value="1"/>
</dbReference>
<dbReference type="SUPFAM" id="SSF51735">
    <property type="entry name" value="NAD(P)-binding Rossmann-fold domains"/>
    <property type="match status" value="1"/>
</dbReference>
<protein>
    <submittedName>
        <fullName evidence="3">Putative ornithine cyclodeaminase mu-crystallin</fullName>
    </submittedName>
</protein>
<dbReference type="Gene3D" id="3.40.50.720">
    <property type="entry name" value="NAD(P)-binding Rossmann-like Domain"/>
    <property type="match status" value="1"/>
</dbReference>
<reference evidence="3 4" key="1">
    <citation type="submission" date="2015-03" db="EMBL/GenBank/DDBJ databases">
        <authorList>
            <person name="Morales-Cruz A."/>
            <person name="Amrine K.C."/>
            <person name="Cantu D."/>
        </authorList>
    </citation>
    <scope>NUCLEOTIDE SEQUENCE [LARGE SCALE GENOMIC DNA]</scope>
    <source>
        <strain evidence="3">DS831</strain>
    </source>
</reference>
<evidence type="ECO:0000256" key="2">
    <source>
        <dbReference type="SAM" id="MobiDB-lite"/>
    </source>
</evidence>